<dbReference type="InterPro" id="IPR029047">
    <property type="entry name" value="HSP70_peptide-bd_sf"/>
</dbReference>
<name>A0A2A2JEW2_9BILA</name>
<protein>
    <submittedName>
        <fullName evidence="4">Uncharacterized protein</fullName>
    </submittedName>
</protein>
<gene>
    <name evidence="4" type="ORF">WR25_18525</name>
</gene>
<reference evidence="4 5" key="1">
    <citation type="journal article" date="2017" name="Curr. Biol.">
        <title>Genome architecture and evolution of a unichromosomal asexual nematode.</title>
        <authorList>
            <person name="Fradin H."/>
            <person name="Zegar C."/>
            <person name="Gutwein M."/>
            <person name="Lucas J."/>
            <person name="Kovtun M."/>
            <person name="Corcoran D."/>
            <person name="Baugh L.R."/>
            <person name="Kiontke K."/>
            <person name="Gunsalus K."/>
            <person name="Fitch D.H."/>
            <person name="Piano F."/>
        </authorList>
    </citation>
    <scope>NUCLEOTIDE SEQUENCE [LARGE SCALE GENOMIC DNA]</scope>
    <source>
        <strain evidence="4">PF1309</strain>
    </source>
</reference>
<comment type="similarity">
    <text evidence="1">Belongs to the heat shock protein 70 family.</text>
</comment>
<dbReference type="AlphaFoldDB" id="A0A2A2JEW2"/>
<evidence type="ECO:0000313" key="5">
    <source>
        <dbReference type="Proteomes" id="UP000218231"/>
    </source>
</evidence>
<dbReference type="SUPFAM" id="SSF100920">
    <property type="entry name" value="Heat shock protein 70kD (HSP70), peptide-binding domain"/>
    <property type="match status" value="1"/>
</dbReference>
<accession>A0A2A2JEW2</accession>
<comment type="caution">
    <text evidence="4">The sequence shown here is derived from an EMBL/GenBank/DDBJ whole genome shotgun (WGS) entry which is preliminary data.</text>
</comment>
<keyword evidence="3" id="KW-0067">ATP-binding</keyword>
<dbReference type="EMBL" id="LIAE01010480">
    <property type="protein sequence ID" value="PAV60187.1"/>
    <property type="molecule type" value="Genomic_DNA"/>
</dbReference>
<dbReference type="Gene3D" id="2.60.34.10">
    <property type="entry name" value="Substrate Binding Domain Of DNAk, Chain A, domain 1"/>
    <property type="match status" value="1"/>
</dbReference>
<dbReference type="PANTHER" id="PTHR19375">
    <property type="entry name" value="HEAT SHOCK PROTEIN 70KDA"/>
    <property type="match status" value="1"/>
</dbReference>
<dbReference type="Pfam" id="PF00012">
    <property type="entry name" value="HSP70"/>
    <property type="match status" value="1"/>
</dbReference>
<sequence>MLVRKSIGIKIRGDFMHVIIPKGTRYPCKFEQETSLPHDDTTTILTEVYEGESPEIKNNRKIGAISLKIESKDRRYEDTLSNIFEIDSNGVLYVVILEDSTGNMASTKIDLYEDEVGELEDGFDATSLNSEENDEFKSLYFVRKNFEDHVYKQKRIIEASNRLSDDHKIEALTIIKAYLQWSEGFPKQKSLYFAHQMEINDDLKEYLEICNA</sequence>
<evidence type="ECO:0000256" key="3">
    <source>
        <dbReference type="ARBA" id="ARBA00022840"/>
    </source>
</evidence>
<dbReference type="GO" id="GO:0140662">
    <property type="term" value="F:ATP-dependent protein folding chaperone"/>
    <property type="evidence" value="ECO:0007669"/>
    <property type="project" value="InterPro"/>
</dbReference>
<evidence type="ECO:0000256" key="1">
    <source>
        <dbReference type="ARBA" id="ARBA00007381"/>
    </source>
</evidence>
<dbReference type="Proteomes" id="UP000218231">
    <property type="component" value="Unassembled WGS sequence"/>
</dbReference>
<keyword evidence="2" id="KW-0547">Nucleotide-binding</keyword>
<evidence type="ECO:0000256" key="2">
    <source>
        <dbReference type="ARBA" id="ARBA00022741"/>
    </source>
</evidence>
<evidence type="ECO:0000313" key="4">
    <source>
        <dbReference type="EMBL" id="PAV60187.1"/>
    </source>
</evidence>
<dbReference type="GO" id="GO:0005524">
    <property type="term" value="F:ATP binding"/>
    <property type="evidence" value="ECO:0007669"/>
    <property type="project" value="UniProtKB-KW"/>
</dbReference>
<organism evidence="4 5">
    <name type="scientific">Diploscapter pachys</name>
    <dbReference type="NCBI Taxonomy" id="2018661"/>
    <lineage>
        <taxon>Eukaryota</taxon>
        <taxon>Metazoa</taxon>
        <taxon>Ecdysozoa</taxon>
        <taxon>Nematoda</taxon>
        <taxon>Chromadorea</taxon>
        <taxon>Rhabditida</taxon>
        <taxon>Rhabditina</taxon>
        <taxon>Rhabditomorpha</taxon>
        <taxon>Rhabditoidea</taxon>
        <taxon>Rhabditidae</taxon>
        <taxon>Diploscapter</taxon>
    </lineage>
</organism>
<dbReference type="InterPro" id="IPR013126">
    <property type="entry name" value="Hsp_70_fam"/>
</dbReference>
<dbReference type="STRING" id="2018661.A0A2A2JEW2"/>
<proteinExistence type="inferred from homology"/>
<keyword evidence="5" id="KW-1185">Reference proteome</keyword>